<dbReference type="CDD" id="cd04369">
    <property type="entry name" value="Bromodomain"/>
    <property type="match status" value="1"/>
</dbReference>
<feature type="region of interest" description="Disordered" evidence="3">
    <location>
        <begin position="532"/>
        <end position="551"/>
    </location>
</feature>
<feature type="compositionally biased region" description="Low complexity" evidence="3">
    <location>
        <begin position="18"/>
        <end position="32"/>
    </location>
</feature>
<dbReference type="InterPro" id="IPR036427">
    <property type="entry name" value="Bromodomain-like_sf"/>
</dbReference>
<dbReference type="Gene3D" id="1.20.920.10">
    <property type="entry name" value="Bromodomain-like"/>
    <property type="match status" value="1"/>
</dbReference>
<evidence type="ECO:0000259" key="4">
    <source>
        <dbReference type="PROSITE" id="PS50014"/>
    </source>
</evidence>
<dbReference type="Pfam" id="PF00439">
    <property type="entry name" value="Bromodomain"/>
    <property type="match status" value="1"/>
</dbReference>
<feature type="compositionally biased region" description="Polar residues" evidence="3">
    <location>
        <begin position="532"/>
        <end position="550"/>
    </location>
</feature>
<evidence type="ECO:0000313" key="6">
    <source>
        <dbReference type="RefSeq" id="XP_008237976.1"/>
    </source>
</evidence>
<feature type="compositionally biased region" description="Basic residues" evidence="3">
    <location>
        <begin position="259"/>
        <end position="272"/>
    </location>
</feature>
<dbReference type="GeneID" id="103336667"/>
<feature type="compositionally biased region" description="Basic and acidic residues" evidence="3">
    <location>
        <begin position="247"/>
        <end position="258"/>
    </location>
</feature>
<dbReference type="PRINTS" id="PR00503">
    <property type="entry name" value="BROMODOMAIN"/>
</dbReference>
<dbReference type="PROSITE" id="PS00633">
    <property type="entry name" value="BROMODOMAIN_1"/>
    <property type="match status" value="1"/>
</dbReference>
<dbReference type="InterPro" id="IPR051831">
    <property type="entry name" value="Bromodomain_contain_prot"/>
</dbReference>
<dbReference type="SUPFAM" id="SSF47370">
    <property type="entry name" value="Bromodomain"/>
    <property type="match status" value="1"/>
</dbReference>
<feature type="domain" description="Bromo" evidence="4">
    <location>
        <begin position="160"/>
        <end position="230"/>
    </location>
</feature>
<organism evidence="5 6">
    <name type="scientific">Prunus mume</name>
    <name type="common">Japanese apricot</name>
    <name type="synonym">Armeniaca mume</name>
    <dbReference type="NCBI Taxonomy" id="102107"/>
    <lineage>
        <taxon>Eukaryota</taxon>
        <taxon>Viridiplantae</taxon>
        <taxon>Streptophyta</taxon>
        <taxon>Embryophyta</taxon>
        <taxon>Tracheophyta</taxon>
        <taxon>Spermatophyta</taxon>
        <taxon>Magnoliopsida</taxon>
        <taxon>eudicotyledons</taxon>
        <taxon>Gunneridae</taxon>
        <taxon>Pentapetalae</taxon>
        <taxon>rosids</taxon>
        <taxon>fabids</taxon>
        <taxon>Rosales</taxon>
        <taxon>Rosaceae</taxon>
        <taxon>Amygdaloideae</taxon>
        <taxon>Amygdaleae</taxon>
        <taxon>Prunus</taxon>
    </lineage>
</organism>
<dbReference type="PANTHER" id="PTHR22881:SF11">
    <property type="entry name" value="BROMODOMAIN-CONTAINING PROTEIN DDB_G0270170-LIKE ISOFORM X1"/>
    <property type="match status" value="1"/>
</dbReference>
<name>A0ABM0PDC4_PRUMU</name>
<reference evidence="6" key="2">
    <citation type="submission" date="2025-08" db="UniProtKB">
        <authorList>
            <consortium name="RefSeq"/>
        </authorList>
    </citation>
    <scope>IDENTIFICATION</scope>
</reference>
<feature type="compositionally biased region" description="Polar residues" evidence="3">
    <location>
        <begin position="285"/>
        <end position="306"/>
    </location>
</feature>
<feature type="region of interest" description="Disordered" evidence="3">
    <location>
        <begin position="247"/>
        <end position="306"/>
    </location>
</feature>
<feature type="compositionally biased region" description="Polar residues" evidence="3">
    <location>
        <begin position="78"/>
        <end position="98"/>
    </location>
</feature>
<keyword evidence="1 2" id="KW-0103">Bromodomain</keyword>
<feature type="region of interest" description="Disordered" evidence="3">
    <location>
        <begin position="470"/>
        <end position="499"/>
    </location>
</feature>
<protein>
    <submittedName>
        <fullName evidence="6">Bromodomain-containing protein 9-like isoform X1</fullName>
    </submittedName>
</protein>
<proteinExistence type="predicted"/>
<gene>
    <name evidence="6" type="primary">LOC103336667</name>
</gene>
<dbReference type="InterPro" id="IPR001487">
    <property type="entry name" value="Bromodomain"/>
</dbReference>
<feature type="compositionally biased region" description="Polar residues" evidence="3">
    <location>
        <begin position="478"/>
        <end position="497"/>
    </location>
</feature>
<dbReference type="RefSeq" id="XP_008237976.1">
    <property type="nucleotide sequence ID" value="XM_008239754.1"/>
</dbReference>
<evidence type="ECO:0000313" key="5">
    <source>
        <dbReference type="Proteomes" id="UP000694861"/>
    </source>
</evidence>
<evidence type="ECO:0000256" key="3">
    <source>
        <dbReference type="SAM" id="MobiDB-lite"/>
    </source>
</evidence>
<dbReference type="SMART" id="SM00297">
    <property type="entry name" value="BROMO"/>
    <property type="match status" value="1"/>
</dbReference>
<dbReference type="PROSITE" id="PS50014">
    <property type="entry name" value="BROMODOMAIN_2"/>
    <property type="match status" value="1"/>
</dbReference>
<evidence type="ECO:0000256" key="2">
    <source>
        <dbReference type="PROSITE-ProRule" id="PRU00035"/>
    </source>
</evidence>
<evidence type="ECO:0000256" key="1">
    <source>
        <dbReference type="ARBA" id="ARBA00023117"/>
    </source>
</evidence>
<reference evidence="5" key="1">
    <citation type="journal article" date="2012" name="Nat. Commun.">
        <title>The genome of Prunus mume.</title>
        <authorList>
            <person name="Zhang Q."/>
            <person name="Chen W."/>
            <person name="Sun L."/>
            <person name="Zhao F."/>
            <person name="Huang B."/>
            <person name="Yang W."/>
            <person name="Tao Y."/>
            <person name="Wang J."/>
            <person name="Yuan Z."/>
            <person name="Fan G."/>
            <person name="Xing Z."/>
            <person name="Han C."/>
            <person name="Pan H."/>
            <person name="Zhong X."/>
            <person name="Shi W."/>
            <person name="Liang X."/>
            <person name="Du D."/>
            <person name="Sun F."/>
            <person name="Xu Z."/>
            <person name="Hao R."/>
            <person name="Lv T."/>
            <person name="Lv Y."/>
            <person name="Zheng Z."/>
            <person name="Sun M."/>
            <person name="Luo L."/>
            <person name="Cai M."/>
            <person name="Gao Y."/>
            <person name="Wang J."/>
            <person name="Yin Y."/>
            <person name="Xu X."/>
            <person name="Cheng T."/>
            <person name="Wang J."/>
        </authorList>
    </citation>
    <scope>NUCLEOTIDE SEQUENCE [LARGE SCALE GENOMIC DNA]</scope>
</reference>
<accession>A0ABM0PDC4</accession>
<feature type="region of interest" description="Disordered" evidence="3">
    <location>
        <begin position="1"/>
        <end position="103"/>
    </location>
</feature>
<dbReference type="Proteomes" id="UP000694861">
    <property type="component" value="Linkage group LG7"/>
</dbReference>
<dbReference type="PANTHER" id="PTHR22881">
    <property type="entry name" value="BROMODOMAIN CONTAINING PROTEIN"/>
    <property type="match status" value="1"/>
</dbReference>
<keyword evidence="5" id="KW-1185">Reference proteome</keyword>
<sequence length="643" mass="70625">MTTMNQQPIKKKKGRPSLLDLQKRALLQQQQQNPDFLNRHRRQSTRRNPTPPPSDSLAGDDDDDERAKKKHKPLLGFSPNSAPTLLPSNSGSFGSDSNADGEDPQAALKISTVHHGSNHMSQEVLKATDSSSIHGSQVESGPTTPLPDKKLLVFILDRLQKKDTRGVFSEPVDPEELPDYHEIIENPMDFGTVRMKLDQGAYSNLEQFEKDAFLICSNAMQYNAPDTIYFRQARSIQELAKKDFDNLRQATDDCDPKPKLARRGRPPGKSMKKSIDGSPLDRVGPQTTSETTLASGGENPSLSNAYNLRRPASQNIRSSDVLNRAPNGSFSGETSWLSGWENEFPTSVLRSVQKYGMKQFTVDENRRDTYAQALASGNEPSMFTGLEGEWKQLVAVGVHFEHGYARSLARFAANLGPVAWKVASKKIGSVLPSGLKFGPGWIGENESSTLQQFSICERGEEKVQCYPASNDHTDRLLPQSTSGSNPVVTHRFSQQSRDNMESRRELSFHNELASLNSGVCGIRPVPPFLVRQSSANHSGKPSSTDTSMPSQMLGMVSDGNTIIHQMPIKDSASNEAKQLELSSRSKSNNVLGGEASWHGPSIYNKQVSYTFPSDLNVKLGAPGSPGSVVQIGLQQQPDLALQL</sequence>
<dbReference type="InterPro" id="IPR018359">
    <property type="entry name" value="Bromodomain_CS"/>
</dbReference>